<evidence type="ECO:0000313" key="2">
    <source>
        <dbReference type="EMBL" id="OFD96563.1"/>
    </source>
</evidence>
<sequence>MLDQLFIVGIYLLIILMCTYVTLEYRKNKISKQHFLIWLIFIFLTGSIGFIIYIFWDKKKSTNFKKGNRM</sequence>
<evidence type="ECO:0000313" key="3">
    <source>
        <dbReference type="Proteomes" id="UP000175835"/>
    </source>
</evidence>
<dbReference type="EMBL" id="LXLX01000025">
    <property type="protein sequence ID" value="OFD96563.1"/>
    <property type="molecule type" value="Genomic_DNA"/>
</dbReference>
<organism evidence="2 3">
    <name type="scientific">Bacillus mycoides</name>
    <dbReference type="NCBI Taxonomy" id="1405"/>
    <lineage>
        <taxon>Bacteria</taxon>
        <taxon>Bacillati</taxon>
        <taxon>Bacillota</taxon>
        <taxon>Bacilli</taxon>
        <taxon>Bacillales</taxon>
        <taxon>Bacillaceae</taxon>
        <taxon>Bacillus</taxon>
        <taxon>Bacillus cereus group</taxon>
    </lineage>
</organism>
<dbReference type="AlphaFoldDB" id="A0A1E8BPY7"/>
<comment type="caution">
    <text evidence="2">The sequence shown here is derived from an EMBL/GenBank/DDBJ whole genome shotgun (WGS) entry which is preliminary data.</text>
</comment>
<feature type="transmembrane region" description="Helical" evidence="1">
    <location>
        <begin position="35"/>
        <end position="56"/>
    </location>
</feature>
<evidence type="ECO:0000256" key="1">
    <source>
        <dbReference type="SAM" id="Phobius"/>
    </source>
</evidence>
<keyword evidence="1" id="KW-0812">Transmembrane</keyword>
<name>A0A1E8BPY7_BACMY</name>
<keyword evidence="1" id="KW-0472">Membrane</keyword>
<evidence type="ECO:0008006" key="4">
    <source>
        <dbReference type="Google" id="ProtNLM"/>
    </source>
</evidence>
<feature type="transmembrane region" description="Helical" evidence="1">
    <location>
        <begin position="6"/>
        <end position="23"/>
    </location>
</feature>
<keyword evidence="1" id="KW-1133">Transmembrane helix</keyword>
<reference evidence="2 3" key="1">
    <citation type="submission" date="2016-05" db="EMBL/GenBank/DDBJ databases">
        <title>Bacillus thuringiensis and Bacillus weihenstephanensis as novel biocontrol agents of wilt causing Verticillium species.</title>
        <authorList>
            <person name="Hollensteiner J."/>
            <person name="Wemheuer F."/>
            <person name="Harting R."/>
            <person name="Kolarzyk A."/>
            <person name="Diaz-Valerio S."/>
            <person name="Poehlein A."/>
            <person name="Brzuszkiewicz E."/>
            <person name="Nesemann K."/>
            <person name="Braus-Stromeyer S."/>
            <person name="Braus G."/>
            <person name="Daniel R."/>
            <person name="Liesegang H."/>
        </authorList>
    </citation>
    <scope>NUCLEOTIDE SEQUENCE [LARGE SCALE GENOMIC DNA]</scope>
    <source>
        <strain evidence="2 3">GOE11</strain>
    </source>
</reference>
<gene>
    <name evidence="2" type="ORF">BWGOE11_20030</name>
</gene>
<protein>
    <recommendedName>
        <fullName evidence="4">Cardiolipin synthase N-terminal domain-containing protein</fullName>
    </recommendedName>
</protein>
<dbReference type="Proteomes" id="UP000175835">
    <property type="component" value="Unassembled WGS sequence"/>
</dbReference>
<proteinExistence type="predicted"/>
<accession>A0A1E8BPY7</accession>